<evidence type="ECO:0000256" key="4">
    <source>
        <dbReference type="RuleBase" id="RU003345"/>
    </source>
</evidence>
<dbReference type="InterPro" id="IPR016162">
    <property type="entry name" value="Ald_DH_N"/>
</dbReference>
<sequence>MTTHALFDPEVAGHRFVNIIDGRAVDGERRLSVINPATGAVFCSVPEASPADLDHAVAAARRAQPGWARSSHDERREALRAIAALLTQHRGELASLLVLEQGKPMAAALGEIDRAASQLALLLAIELRDEEITDSSGRRVRLHYRPLGVVGAITPWNMPVVLMVPKVAHALYTGNTVVVKPSPYTPLTTLRLAELVAPLLPPGVLNVIAGGNEIGRLMAEHSGIQKIAFTGSVATGKRVMASAAATLKRVTLELGGNDAAIVFDDVDPVRVAPKLFAGAFVNAGQVCMAIKRLYVHERIYEPMCEALAAIARTSKVGDGSIDGTQMGPLQNRAQYDIVRELIDDSRQSGGRVLSGGTRDSGDGYFIEPVIVADLAEGTRLVDEEQFGPLLPVLRFTDTEDVIARANATDFGLGASVWSADLGRAEAVAQRLEAGSVWINHHVGTDVLVPFGGAKQSGIGRQYSLEGLRGFMEVQALYAPAALD</sequence>
<dbReference type="CDD" id="cd07106">
    <property type="entry name" value="ALDH_AldA-AAD23400"/>
    <property type="match status" value="1"/>
</dbReference>
<comment type="similarity">
    <text evidence="1 4">Belongs to the aldehyde dehydrogenase family.</text>
</comment>
<dbReference type="FunFam" id="3.40.605.10:FF:000007">
    <property type="entry name" value="NAD/NADP-dependent betaine aldehyde dehydrogenase"/>
    <property type="match status" value="1"/>
</dbReference>
<dbReference type="PROSITE" id="PS00070">
    <property type="entry name" value="ALDEHYDE_DEHYDR_CYS"/>
    <property type="match status" value="1"/>
</dbReference>
<keyword evidence="7" id="KW-1185">Reference proteome</keyword>
<dbReference type="PROSITE" id="PS00687">
    <property type="entry name" value="ALDEHYDE_DEHYDR_GLU"/>
    <property type="match status" value="1"/>
</dbReference>
<feature type="domain" description="Aldehyde dehydrogenase" evidence="5">
    <location>
        <begin position="29"/>
        <end position="475"/>
    </location>
</feature>
<dbReference type="GO" id="GO:0016620">
    <property type="term" value="F:oxidoreductase activity, acting on the aldehyde or oxo group of donors, NAD or NADP as acceptor"/>
    <property type="evidence" value="ECO:0007669"/>
    <property type="project" value="InterPro"/>
</dbReference>
<comment type="caution">
    <text evidence="6">The sequence shown here is derived from an EMBL/GenBank/DDBJ whole genome shotgun (WGS) entry which is preliminary data.</text>
</comment>
<evidence type="ECO:0000256" key="3">
    <source>
        <dbReference type="PROSITE-ProRule" id="PRU10007"/>
    </source>
</evidence>
<dbReference type="PANTHER" id="PTHR11699">
    <property type="entry name" value="ALDEHYDE DEHYDROGENASE-RELATED"/>
    <property type="match status" value="1"/>
</dbReference>
<dbReference type="FunFam" id="3.40.309.10:FF:000009">
    <property type="entry name" value="Aldehyde dehydrogenase A"/>
    <property type="match status" value="1"/>
</dbReference>
<dbReference type="SUPFAM" id="SSF53720">
    <property type="entry name" value="ALDH-like"/>
    <property type="match status" value="1"/>
</dbReference>
<name>A0A7Y6NRE1_9BURK</name>
<dbReference type="EMBL" id="JABWMJ010000010">
    <property type="protein sequence ID" value="NUZ07945.1"/>
    <property type="molecule type" value="Genomic_DNA"/>
</dbReference>
<dbReference type="InterPro" id="IPR029510">
    <property type="entry name" value="Ald_DH_CS_GLU"/>
</dbReference>
<dbReference type="InterPro" id="IPR016160">
    <property type="entry name" value="Ald_DH_CS_CYS"/>
</dbReference>
<evidence type="ECO:0000259" key="5">
    <source>
        <dbReference type="Pfam" id="PF00171"/>
    </source>
</evidence>
<dbReference type="Proteomes" id="UP000529637">
    <property type="component" value="Unassembled WGS sequence"/>
</dbReference>
<dbReference type="InterPro" id="IPR044086">
    <property type="entry name" value="LUC3-like"/>
</dbReference>
<dbReference type="AlphaFoldDB" id="A0A7Y6NRE1"/>
<dbReference type="Pfam" id="PF00171">
    <property type="entry name" value="Aldedh"/>
    <property type="match status" value="1"/>
</dbReference>
<feature type="active site" evidence="3">
    <location>
        <position position="253"/>
    </location>
</feature>
<evidence type="ECO:0000313" key="6">
    <source>
        <dbReference type="EMBL" id="NUZ07945.1"/>
    </source>
</evidence>
<reference evidence="6 7" key="1">
    <citation type="submission" date="2020-06" db="EMBL/GenBank/DDBJ databases">
        <title>Schlegella sp. ID0723 isolated from air conditioner.</title>
        <authorList>
            <person name="Kim D.Y."/>
            <person name="Kim D.-U."/>
        </authorList>
    </citation>
    <scope>NUCLEOTIDE SEQUENCE [LARGE SCALE GENOMIC DNA]</scope>
    <source>
        <strain evidence="6 7">ID0723</strain>
    </source>
</reference>
<evidence type="ECO:0000256" key="1">
    <source>
        <dbReference type="ARBA" id="ARBA00009986"/>
    </source>
</evidence>
<dbReference type="Gene3D" id="3.40.309.10">
    <property type="entry name" value="Aldehyde Dehydrogenase, Chain A, domain 2"/>
    <property type="match status" value="1"/>
</dbReference>
<dbReference type="Gene3D" id="3.40.605.10">
    <property type="entry name" value="Aldehyde Dehydrogenase, Chain A, domain 1"/>
    <property type="match status" value="1"/>
</dbReference>
<dbReference type="InterPro" id="IPR016161">
    <property type="entry name" value="Ald_DH/histidinol_DH"/>
</dbReference>
<dbReference type="InterPro" id="IPR016163">
    <property type="entry name" value="Ald_DH_C"/>
</dbReference>
<dbReference type="RefSeq" id="WP_176070787.1">
    <property type="nucleotide sequence ID" value="NZ_JABWMJ010000010.1"/>
</dbReference>
<proteinExistence type="inferred from homology"/>
<organism evidence="6 7">
    <name type="scientific">Piscinibacter koreensis</name>
    <dbReference type="NCBI Taxonomy" id="2742824"/>
    <lineage>
        <taxon>Bacteria</taxon>
        <taxon>Pseudomonadati</taxon>
        <taxon>Pseudomonadota</taxon>
        <taxon>Betaproteobacteria</taxon>
        <taxon>Burkholderiales</taxon>
        <taxon>Sphaerotilaceae</taxon>
        <taxon>Piscinibacter</taxon>
    </lineage>
</organism>
<gene>
    <name evidence="6" type="ORF">HQN59_19450</name>
</gene>
<accession>A0A7Y6NRE1</accession>
<dbReference type="InterPro" id="IPR015590">
    <property type="entry name" value="Aldehyde_DH_dom"/>
</dbReference>
<keyword evidence="2 4" id="KW-0560">Oxidoreductase</keyword>
<evidence type="ECO:0000313" key="7">
    <source>
        <dbReference type="Proteomes" id="UP000529637"/>
    </source>
</evidence>
<evidence type="ECO:0000256" key="2">
    <source>
        <dbReference type="ARBA" id="ARBA00023002"/>
    </source>
</evidence>
<protein>
    <submittedName>
        <fullName evidence="6">Aldehyde dehydrogenase family protein</fullName>
    </submittedName>
</protein>